<protein>
    <submittedName>
        <fullName evidence="2">Uncharacterized protein</fullName>
    </submittedName>
</protein>
<dbReference type="Proteomes" id="UP001281761">
    <property type="component" value="Unassembled WGS sequence"/>
</dbReference>
<feature type="region of interest" description="Disordered" evidence="1">
    <location>
        <begin position="104"/>
        <end position="158"/>
    </location>
</feature>
<sequence>MNKQFTISSILCVPHQKTGVNVWVAISTIGSRFRNIARLNYLPDIQGHPARNRMWLQQDSTSRLPKTVDALKQISIELHDIGFDRSNVDVKDLWRNEMRKRKKLSEEYEGEAGDEMRGHLSSAGAITKQKRAKPTKLSRVFEEARKRARMEDSEQDLE</sequence>
<reference evidence="2 3" key="1">
    <citation type="journal article" date="2022" name="bioRxiv">
        <title>Genomics of Preaxostyla Flagellates Illuminates Evolutionary Transitions and the Path Towards Mitochondrial Loss.</title>
        <authorList>
            <person name="Novak L.V.F."/>
            <person name="Treitli S.C."/>
            <person name="Pyrih J."/>
            <person name="Halakuc P."/>
            <person name="Pipaliya S.V."/>
            <person name="Vacek V."/>
            <person name="Brzon O."/>
            <person name="Soukal P."/>
            <person name="Eme L."/>
            <person name="Dacks J.B."/>
            <person name="Karnkowska A."/>
            <person name="Elias M."/>
            <person name="Hampl V."/>
        </authorList>
    </citation>
    <scope>NUCLEOTIDE SEQUENCE [LARGE SCALE GENOMIC DNA]</scope>
    <source>
        <strain evidence="2">NAU3</strain>
        <tissue evidence="2">Gut</tissue>
    </source>
</reference>
<evidence type="ECO:0000313" key="3">
    <source>
        <dbReference type="Proteomes" id="UP001281761"/>
    </source>
</evidence>
<evidence type="ECO:0000256" key="1">
    <source>
        <dbReference type="SAM" id="MobiDB-lite"/>
    </source>
</evidence>
<gene>
    <name evidence="2" type="ORF">BLNAU_2230</name>
</gene>
<organism evidence="2 3">
    <name type="scientific">Blattamonas nauphoetae</name>
    <dbReference type="NCBI Taxonomy" id="2049346"/>
    <lineage>
        <taxon>Eukaryota</taxon>
        <taxon>Metamonada</taxon>
        <taxon>Preaxostyla</taxon>
        <taxon>Oxymonadida</taxon>
        <taxon>Blattamonas</taxon>
    </lineage>
</organism>
<proteinExistence type="predicted"/>
<keyword evidence="3" id="KW-1185">Reference proteome</keyword>
<feature type="compositionally biased region" description="Basic and acidic residues" evidence="1">
    <location>
        <begin position="139"/>
        <end position="152"/>
    </location>
</feature>
<comment type="caution">
    <text evidence="2">The sequence shown here is derived from an EMBL/GenBank/DDBJ whole genome shotgun (WGS) entry which is preliminary data.</text>
</comment>
<evidence type="ECO:0000313" key="2">
    <source>
        <dbReference type="EMBL" id="KAK2962795.1"/>
    </source>
</evidence>
<accession>A0ABQ9YGL1</accession>
<dbReference type="EMBL" id="JARBJD010000009">
    <property type="protein sequence ID" value="KAK2962795.1"/>
    <property type="molecule type" value="Genomic_DNA"/>
</dbReference>
<name>A0ABQ9YGL1_9EUKA</name>